<name>E7FT76_9LACO</name>
<dbReference type="Proteomes" id="UP000004099">
    <property type="component" value="Unassembled WGS sequence"/>
</dbReference>
<proteinExistence type="predicted"/>
<dbReference type="AlphaFoldDB" id="E7FT76"/>
<evidence type="ECO:0000313" key="2">
    <source>
        <dbReference type="Proteomes" id="UP000004099"/>
    </source>
</evidence>
<gene>
    <name evidence="1" type="ORF">HMPREF0542_12104</name>
</gene>
<sequence length="39" mass="4502">MIKIRAVMARIFSYSGRHAKISLKFTDKEPIFADLSVNF</sequence>
<dbReference type="EMBL" id="ACGS02000051">
    <property type="protein sequence ID" value="EFZ33767.1"/>
    <property type="molecule type" value="Genomic_DNA"/>
</dbReference>
<protein>
    <submittedName>
        <fullName evidence="1">Uncharacterized protein</fullName>
    </submittedName>
</protein>
<accession>E7FT76</accession>
<dbReference type="PATRIC" id="fig|525362.12.peg.1490"/>
<organism evidence="1 2">
    <name type="scientific">Ligilactobacillus ruminis ATCC 25644</name>
    <dbReference type="NCBI Taxonomy" id="525362"/>
    <lineage>
        <taxon>Bacteria</taxon>
        <taxon>Bacillati</taxon>
        <taxon>Bacillota</taxon>
        <taxon>Bacilli</taxon>
        <taxon>Lactobacillales</taxon>
        <taxon>Lactobacillaceae</taxon>
        <taxon>Ligilactobacillus</taxon>
    </lineage>
</organism>
<comment type="caution">
    <text evidence="1">The sequence shown here is derived from an EMBL/GenBank/DDBJ whole genome shotgun (WGS) entry which is preliminary data.</text>
</comment>
<dbReference type="HOGENOM" id="CLU_3311948_0_0_9"/>
<reference evidence="1 2" key="1">
    <citation type="submission" date="2011-01" db="EMBL/GenBank/DDBJ databases">
        <authorList>
            <person name="Muzny D."/>
            <person name="Qin X."/>
            <person name="Buhay C."/>
            <person name="Dugan-Rocha S."/>
            <person name="Ding Y."/>
            <person name="Chen G."/>
            <person name="Hawes A."/>
            <person name="Holder M."/>
            <person name="Jhangiani S."/>
            <person name="Johnson A."/>
            <person name="Khan Z."/>
            <person name="Li Z."/>
            <person name="Liu W."/>
            <person name="Liu X."/>
            <person name="Perez L."/>
            <person name="Shen H."/>
            <person name="Wang Q."/>
            <person name="Watt J."/>
            <person name="Xi L."/>
            <person name="Xin Y."/>
            <person name="Zhou J."/>
            <person name="Deng J."/>
            <person name="Jiang H."/>
            <person name="Liu Y."/>
            <person name="Qu J."/>
            <person name="Song X.-Z."/>
            <person name="Zhang L."/>
            <person name="Villasana D."/>
            <person name="Johnson A."/>
            <person name="Liu J."/>
            <person name="Liyanage D."/>
            <person name="Lorensuhewa L."/>
            <person name="Robinson T."/>
            <person name="Song A."/>
            <person name="Song B.-B."/>
            <person name="Dinh H."/>
            <person name="Thornton R."/>
            <person name="Coyle M."/>
            <person name="Francisco L."/>
            <person name="Jackson L."/>
            <person name="Javaid M."/>
            <person name="Korchina V."/>
            <person name="Kovar C."/>
            <person name="Mata R."/>
            <person name="Mathew T."/>
            <person name="Ngo R."/>
            <person name="Nguyen L."/>
            <person name="Nguyen N."/>
            <person name="Okwuonu G."/>
            <person name="Ongeri F."/>
            <person name="Pham C."/>
            <person name="Simmons D."/>
            <person name="Wilczek-Boney K."/>
            <person name="Hale W."/>
            <person name="Jakkamsetti A."/>
            <person name="Pham P."/>
            <person name="Ruth R."/>
            <person name="San Lucas F."/>
            <person name="Warren J."/>
            <person name="Zhang J."/>
            <person name="Zhao Z."/>
            <person name="Zhou C."/>
            <person name="Zhu D."/>
            <person name="Lee S."/>
            <person name="Bess C."/>
            <person name="Blankenburg K."/>
            <person name="Forbes L."/>
            <person name="Fu Q."/>
            <person name="Gubbala S."/>
            <person name="Hirani K."/>
            <person name="Jayaseelan J.C."/>
            <person name="Lara F."/>
            <person name="Munidasa M."/>
            <person name="Palculict T."/>
            <person name="Patil S."/>
            <person name="Pu L.-L."/>
            <person name="Saada N."/>
            <person name="Tang L."/>
            <person name="Weissenberger G."/>
            <person name="Zhu Y."/>
            <person name="Hemphill L."/>
            <person name="Shang Y."/>
            <person name="Youmans B."/>
            <person name="Ayvaz T."/>
            <person name="Ross M."/>
            <person name="Santibanez J."/>
            <person name="Aqrawi P."/>
            <person name="Gross S."/>
            <person name="Joshi V."/>
            <person name="Fowler G."/>
            <person name="Nazareth L."/>
            <person name="Reid J."/>
            <person name="Worley K."/>
            <person name="Petrosino J."/>
            <person name="Highlander S."/>
            <person name="Gibbs R."/>
        </authorList>
    </citation>
    <scope>NUCLEOTIDE SEQUENCE [LARGE SCALE GENOMIC DNA]</scope>
    <source>
        <strain evidence="1 2">ATCC 25644</strain>
    </source>
</reference>
<evidence type="ECO:0000313" key="1">
    <source>
        <dbReference type="EMBL" id="EFZ33767.1"/>
    </source>
</evidence>